<keyword evidence="5 10" id="KW-0547">Nucleotide-binding</keyword>
<organism evidence="14 15">
    <name type="scientific">Paenibacillus terrae</name>
    <dbReference type="NCBI Taxonomy" id="159743"/>
    <lineage>
        <taxon>Bacteria</taxon>
        <taxon>Bacillati</taxon>
        <taxon>Bacillota</taxon>
        <taxon>Bacilli</taxon>
        <taxon>Bacillales</taxon>
        <taxon>Paenibacillaceae</taxon>
        <taxon>Paenibacillus</taxon>
    </lineage>
</organism>
<keyword evidence="4 10" id="KW-0699">rRNA-binding</keyword>
<feature type="region of interest" description="Disordered" evidence="11">
    <location>
        <begin position="325"/>
        <end position="365"/>
    </location>
</feature>
<feature type="binding site" evidence="10">
    <location>
        <position position="290"/>
    </location>
    <ligand>
        <name>Zn(2+)</name>
        <dbReference type="ChEBI" id="CHEBI:29105"/>
    </ligand>
</feature>
<dbReference type="InterPro" id="IPR027417">
    <property type="entry name" value="P-loop_NTPase"/>
</dbReference>
<dbReference type="PATRIC" id="fig|159743.3.peg.724"/>
<dbReference type="EC" id="3.6.1.-" evidence="10"/>
<evidence type="ECO:0000256" key="11">
    <source>
        <dbReference type="SAM" id="MobiDB-lite"/>
    </source>
</evidence>
<proteinExistence type="inferred from homology"/>
<dbReference type="CDD" id="cd01854">
    <property type="entry name" value="YjeQ_EngC"/>
    <property type="match status" value="1"/>
</dbReference>
<dbReference type="PROSITE" id="PS51721">
    <property type="entry name" value="G_CP"/>
    <property type="match status" value="1"/>
</dbReference>
<evidence type="ECO:0000256" key="4">
    <source>
        <dbReference type="ARBA" id="ARBA00022730"/>
    </source>
</evidence>
<dbReference type="GO" id="GO:0046872">
    <property type="term" value="F:metal ion binding"/>
    <property type="evidence" value="ECO:0007669"/>
    <property type="project" value="UniProtKB-KW"/>
</dbReference>
<dbReference type="InterPro" id="IPR010914">
    <property type="entry name" value="RsgA_GTPase_dom"/>
</dbReference>
<evidence type="ECO:0000256" key="1">
    <source>
        <dbReference type="ARBA" id="ARBA00022490"/>
    </source>
</evidence>
<dbReference type="RefSeq" id="WP_044644796.1">
    <property type="nucleotide sequence ID" value="NZ_JTHP01000004.1"/>
</dbReference>
<dbReference type="PANTHER" id="PTHR32120:SF10">
    <property type="entry name" value="SMALL RIBOSOMAL SUBUNIT BIOGENESIS GTPASE RSGA"/>
    <property type="match status" value="1"/>
</dbReference>
<evidence type="ECO:0000256" key="3">
    <source>
        <dbReference type="ARBA" id="ARBA00022723"/>
    </source>
</evidence>
<dbReference type="GO" id="GO:0019843">
    <property type="term" value="F:rRNA binding"/>
    <property type="evidence" value="ECO:0007669"/>
    <property type="project" value="UniProtKB-KW"/>
</dbReference>
<comment type="function">
    <text evidence="10">One of several proteins that assist in the late maturation steps of the functional core of the 30S ribosomal subunit. Helps release RbfA from mature subunits. May play a role in the assembly of ribosomal proteins into the subunit. Circularly permuted GTPase that catalyzes slow GTP hydrolysis, GTPase activity is stimulated by the 30S ribosomal subunit.</text>
</comment>
<dbReference type="AlphaFoldDB" id="A0A0D7X642"/>
<feature type="binding site" evidence="10">
    <location>
        <position position="295"/>
    </location>
    <ligand>
        <name>Zn(2+)</name>
        <dbReference type="ChEBI" id="CHEBI:29105"/>
    </ligand>
</feature>
<dbReference type="InterPro" id="IPR030378">
    <property type="entry name" value="G_CP_dom"/>
</dbReference>
<keyword evidence="9 10" id="KW-0342">GTP-binding</keyword>
<evidence type="ECO:0000259" key="13">
    <source>
        <dbReference type="PROSITE" id="PS51721"/>
    </source>
</evidence>
<dbReference type="SUPFAM" id="SSF52540">
    <property type="entry name" value="P-loop containing nucleoside triphosphate hydrolases"/>
    <property type="match status" value="1"/>
</dbReference>
<accession>A0A0D7X642</accession>
<evidence type="ECO:0000313" key="15">
    <source>
        <dbReference type="Proteomes" id="UP000032534"/>
    </source>
</evidence>
<feature type="binding site" evidence="10">
    <location>
        <begin position="157"/>
        <end position="160"/>
    </location>
    <ligand>
        <name>GTP</name>
        <dbReference type="ChEBI" id="CHEBI:37565"/>
    </ligand>
</feature>
<name>A0A0D7X642_9BACL</name>
<comment type="subcellular location">
    <subcellularLocation>
        <location evidence="10">Cytoplasm</location>
    </subcellularLocation>
</comment>
<reference evidence="14 15" key="1">
    <citation type="submission" date="2014-11" db="EMBL/GenBank/DDBJ databases">
        <title>Draft Genome Sequences of Paenibacillus polymyxa NRRL B-30509 and Paenibacillus terrae NRRL B-30644, Strains from a Poultry Environment that Produce Tridecaptin A and Paenicidins.</title>
        <authorList>
            <person name="van Belkum M.J."/>
            <person name="Lohans C.T."/>
            <person name="Vederas J.C."/>
        </authorList>
    </citation>
    <scope>NUCLEOTIDE SEQUENCE [LARGE SCALE GENOMIC DNA]</scope>
    <source>
        <strain evidence="14 15">NRRL B-30644</strain>
    </source>
</reference>
<dbReference type="GO" id="GO:0003924">
    <property type="term" value="F:GTPase activity"/>
    <property type="evidence" value="ECO:0007669"/>
    <property type="project" value="UniProtKB-UniRule"/>
</dbReference>
<dbReference type="Proteomes" id="UP000032534">
    <property type="component" value="Unassembled WGS sequence"/>
</dbReference>
<dbReference type="Gene3D" id="3.40.50.300">
    <property type="entry name" value="P-loop containing nucleotide triphosphate hydrolases"/>
    <property type="match status" value="1"/>
</dbReference>
<evidence type="ECO:0000256" key="6">
    <source>
        <dbReference type="ARBA" id="ARBA00022801"/>
    </source>
</evidence>
<dbReference type="InterPro" id="IPR004881">
    <property type="entry name" value="Ribosome_biogen_GTPase_RsgA"/>
</dbReference>
<feature type="binding site" evidence="10">
    <location>
        <position position="303"/>
    </location>
    <ligand>
        <name>Zn(2+)</name>
        <dbReference type="ChEBI" id="CHEBI:29105"/>
    </ligand>
</feature>
<keyword evidence="1 10" id="KW-0963">Cytoplasm</keyword>
<dbReference type="NCBIfam" id="TIGR00157">
    <property type="entry name" value="ribosome small subunit-dependent GTPase A"/>
    <property type="match status" value="1"/>
</dbReference>
<feature type="binding site" evidence="10">
    <location>
        <position position="297"/>
    </location>
    <ligand>
        <name>Zn(2+)</name>
        <dbReference type="ChEBI" id="CHEBI:29105"/>
    </ligand>
</feature>
<evidence type="ECO:0000256" key="5">
    <source>
        <dbReference type="ARBA" id="ARBA00022741"/>
    </source>
</evidence>
<feature type="binding site" evidence="10">
    <location>
        <begin position="209"/>
        <end position="217"/>
    </location>
    <ligand>
        <name>GTP</name>
        <dbReference type="ChEBI" id="CHEBI:37565"/>
    </ligand>
</feature>
<dbReference type="PROSITE" id="PS50936">
    <property type="entry name" value="ENGC_GTPASE"/>
    <property type="match status" value="1"/>
</dbReference>
<dbReference type="OrthoDB" id="9809485at2"/>
<gene>
    <name evidence="10" type="primary">rsgA</name>
    <name evidence="14" type="ORF">QD47_03350</name>
</gene>
<comment type="cofactor">
    <cofactor evidence="10">
        <name>Zn(2+)</name>
        <dbReference type="ChEBI" id="CHEBI:29105"/>
    </cofactor>
    <text evidence="10">Binds 1 zinc ion per subunit.</text>
</comment>
<feature type="domain" description="EngC GTPase" evidence="12">
    <location>
        <begin position="118"/>
        <end position="265"/>
    </location>
</feature>
<feature type="compositionally biased region" description="Basic and acidic residues" evidence="11">
    <location>
        <begin position="325"/>
        <end position="345"/>
    </location>
</feature>
<dbReference type="Pfam" id="PF03193">
    <property type="entry name" value="RsgA_GTPase"/>
    <property type="match status" value="1"/>
</dbReference>
<comment type="similarity">
    <text evidence="10">Belongs to the TRAFAC class YlqF/YawG GTPase family. RsgA subfamily.</text>
</comment>
<evidence type="ECO:0000313" key="14">
    <source>
        <dbReference type="EMBL" id="KJD46856.1"/>
    </source>
</evidence>
<dbReference type="Gene3D" id="1.10.40.50">
    <property type="entry name" value="Probable gtpase engc, domain 3"/>
    <property type="match status" value="1"/>
</dbReference>
<keyword evidence="7 10" id="KW-0862">Zinc</keyword>
<dbReference type="GO" id="GO:0042274">
    <property type="term" value="P:ribosomal small subunit biogenesis"/>
    <property type="evidence" value="ECO:0007669"/>
    <property type="project" value="UniProtKB-UniRule"/>
</dbReference>
<evidence type="ECO:0000256" key="9">
    <source>
        <dbReference type="ARBA" id="ARBA00023134"/>
    </source>
</evidence>
<sequence>MSIHEYGWSDYWNGFWDQWKQSFEERAENTQVRPARLIADYGQKVKLMTMDGERWGAASGKLRHAIVDPAEMPAVGDWVAVTVPDGTSDAVIHAVLPRKSRISRQAAGFETKEQLIATNVDTLFLVNALNHDFNVRRLERYLIMAWNSGVDPVVVLSKSDLCFDVEERVAEAEGVAPGVPVIVISALQNEGREQLEAFLQPGRTVALTGSSGSGKSTIVNWLSGAEVQLTQDVREEDSRGRHTTTHRQLFPILKQAVLLDTPGMRELNLWDDSTGVANTFADITEMAQNCRFADCKHQGEAGCAVEEAVQRGELSESRVNNYRKMQRELEYQARKEADRRKKDQRSSTNQGRGGNRSGWRRDVEW</sequence>
<evidence type="ECO:0000256" key="7">
    <source>
        <dbReference type="ARBA" id="ARBA00022833"/>
    </source>
</evidence>
<dbReference type="EMBL" id="JTHP01000004">
    <property type="protein sequence ID" value="KJD46856.1"/>
    <property type="molecule type" value="Genomic_DNA"/>
</dbReference>
<dbReference type="HAMAP" id="MF_01820">
    <property type="entry name" value="GTPase_RsgA"/>
    <property type="match status" value="1"/>
</dbReference>
<dbReference type="GO" id="GO:0005737">
    <property type="term" value="C:cytoplasm"/>
    <property type="evidence" value="ECO:0007669"/>
    <property type="project" value="UniProtKB-SubCell"/>
</dbReference>
<evidence type="ECO:0000259" key="12">
    <source>
        <dbReference type="PROSITE" id="PS50936"/>
    </source>
</evidence>
<dbReference type="PANTHER" id="PTHR32120">
    <property type="entry name" value="SMALL RIBOSOMAL SUBUNIT BIOGENESIS GTPASE RSGA"/>
    <property type="match status" value="1"/>
</dbReference>
<keyword evidence="2 10" id="KW-0690">Ribosome biogenesis</keyword>
<keyword evidence="8 10" id="KW-0694">RNA-binding</keyword>
<keyword evidence="15" id="KW-1185">Reference proteome</keyword>
<feature type="domain" description="CP-type G" evidence="13">
    <location>
        <begin position="112"/>
        <end position="267"/>
    </location>
</feature>
<evidence type="ECO:0000256" key="10">
    <source>
        <dbReference type="HAMAP-Rule" id="MF_01820"/>
    </source>
</evidence>
<protein>
    <recommendedName>
        <fullName evidence="10">Small ribosomal subunit biogenesis GTPase RsgA</fullName>
        <ecNumber evidence="10">3.6.1.-</ecNumber>
    </recommendedName>
</protein>
<dbReference type="GO" id="GO:0005525">
    <property type="term" value="F:GTP binding"/>
    <property type="evidence" value="ECO:0007669"/>
    <property type="project" value="UniProtKB-UniRule"/>
</dbReference>
<evidence type="ECO:0000256" key="2">
    <source>
        <dbReference type="ARBA" id="ARBA00022517"/>
    </source>
</evidence>
<evidence type="ECO:0000256" key="8">
    <source>
        <dbReference type="ARBA" id="ARBA00022884"/>
    </source>
</evidence>
<keyword evidence="6 10" id="KW-0378">Hydrolase</keyword>
<keyword evidence="3 10" id="KW-0479">Metal-binding</keyword>
<comment type="subunit">
    <text evidence="10">Monomer. Associates with 30S ribosomal subunit, binds 16S rRNA.</text>
</comment>
<comment type="caution">
    <text evidence="14">The sequence shown here is derived from an EMBL/GenBank/DDBJ whole genome shotgun (WGS) entry which is preliminary data.</text>
</comment>